<accession>A0AA47P9B6</accession>
<evidence type="ECO:0000256" key="1">
    <source>
        <dbReference type="SAM" id="MobiDB-lite"/>
    </source>
</evidence>
<dbReference type="EMBL" id="JAOPHQ010000079">
    <property type="protein sequence ID" value="KAK0155836.1"/>
    <property type="molecule type" value="Genomic_DNA"/>
</dbReference>
<dbReference type="InterPro" id="IPR031479">
    <property type="entry name" value="SLX4IP"/>
</dbReference>
<gene>
    <name evidence="2" type="primary">slx4ip_1</name>
    <name evidence="2" type="ORF">N1851_001655</name>
</gene>
<evidence type="ECO:0000313" key="3">
    <source>
        <dbReference type="Proteomes" id="UP001174136"/>
    </source>
</evidence>
<feature type="region of interest" description="Disordered" evidence="1">
    <location>
        <begin position="162"/>
        <end position="183"/>
    </location>
</feature>
<keyword evidence="3" id="KW-1185">Reference proteome</keyword>
<sequence length="277" mass="29353">MEAAAWFGGLITWRSEVIARVHLTGPSLCSKMLYGWSSATIHHFLVRRDARFTREPTATELSAPGEREMWGAPPHAPQQPVAAPPLFVLQCGNVAVLVDVHVVLPLGAPEEDTSWFTAEHVEEVTVLVQDAVEQRVKQHAESLHSRGQAKHKKELAPATAFSATGTSVAPQRRPHHNPCAPGPLKGLKPGIGRGGGELCSACKVVGGVYAGASVGSQGLPPVPGPKNHPRARARVPSLALPYTGGRALGGGNTCQPVPPWPWQAAQAFSQAPQMNGH</sequence>
<protein>
    <submittedName>
        <fullName evidence="2">Protein SLX4IP</fullName>
    </submittedName>
</protein>
<dbReference type="AlphaFoldDB" id="A0AA47P9B6"/>
<proteinExistence type="predicted"/>
<name>A0AA47P9B6_MERPO</name>
<dbReference type="Proteomes" id="UP001174136">
    <property type="component" value="Unassembled WGS sequence"/>
</dbReference>
<dbReference type="Pfam" id="PF15744">
    <property type="entry name" value="UPF0492"/>
    <property type="match status" value="1"/>
</dbReference>
<evidence type="ECO:0000313" key="2">
    <source>
        <dbReference type="EMBL" id="KAK0155836.1"/>
    </source>
</evidence>
<reference evidence="2" key="1">
    <citation type="journal article" date="2023" name="Front. Mar. Sci.">
        <title>A new Merluccius polli reference genome to investigate the effects of global change in West African waters.</title>
        <authorList>
            <person name="Mateo J.L."/>
            <person name="Blanco-Fernandez C."/>
            <person name="Garcia-Vazquez E."/>
            <person name="Machado-Schiaffino G."/>
        </authorList>
    </citation>
    <scope>NUCLEOTIDE SEQUENCE</scope>
    <source>
        <strain evidence="2">C29</strain>
        <tissue evidence="2">Fin</tissue>
    </source>
</reference>
<dbReference type="PANTHER" id="PTHR28557">
    <property type="entry name" value="PROTEIN SLX4IP"/>
    <property type="match status" value="1"/>
</dbReference>
<organism evidence="2 3">
    <name type="scientific">Merluccius polli</name>
    <name type="common">Benguela hake</name>
    <name type="synonym">Merluccius cadenati</name>
    <dbReference type="NCBI Taxonomy" id="89951"/>
    <lineage>
        <taxon>Eukaryota</taxon>
        <taxon>Metazoa</taxon>
        <taxon>Chordata</taxon>
        <taxon>Craniata</taxon>
        <taxon>Vertebrata</taxon>
        <taxon>Euteleostomi</taxon>
        <taxon>Actinopterygii</taxon>
        <taxon>Neopterygii</taxon>
        <taxon>Teleostei</taxon>
        <taxon>Neoteleostei</taxon>
        <taxon>Acanthomorphata</taxon>
        <taxon>Zeiogadaria</taxon>
        <taxon>Gadariae</taxon>
        <taxon>Gadiformes</taxon>
        <taxon>Gadoidei</taxon>
        <taxon>Merlucciidae</taxon>
        <taxon>Merluccius</taxon>
    </lineage>
</organism>
<dbReference type="PANTHER" id="PTHR28557:SF1">
    <property type="entry name" value="PROTEIN SLX4IP"/>
    <property type="match status" value="1"/>
</dbReference>
<comment type="caution">
    <text evidence="2">The sequence shown here is derived from an EMBL/GenBank/DDBJ whole genome shotgun (WGS) entry which is preliminary data.</text>
</comment>